<accession>A0AA37RYD9</accession>
<dbReference type="Gene3D" id="1.10.10.10">
    <property type="entry name" value="Winged helix-like DNA-binding domain superfamily/Winged helix DNA-binding domain"/>
    <property type="match status" value="1"/>
</dbReference>
<comment type="similarity">
    <text evidence="1">Belongs to the LysR transcriptional regulatory family.</text>
</comment>
<dbReference type="SUPFAM" id="SSF46785">
    <property type="entry name" value="Winged helix' DNA-binding domain"/>
    <property type="match status" value="1"/>
</dbReference>
<evidence type="ECO:0000313" key="6">
    <source>
        <dbReference type="EMBL" id="GLP97650.1"/>
    </source>
</evidence>
<keyword evidence="4" id="KW-0804">Transcription</keyword>
<organism evidence="6 7">
    <name type="scientific">Paraferrimonas sedimenticola</name>
    <dbReference type="NCBI Taxonomy" id="375674"/>
    <lineage>
        <taxon>Bacteria</taxon>
        <taxon>Pseudomonadati</taxon>
        <taxon>Pseudomonadota</taxon>
        <taxon>Gammaproteobacteria</taxon>
        <taxon>Alteromonadales</taxon>
        <taxon>Ferrimonadaceae</taxon>
        <taxon>Paraferrimonas</taxon>
    </lineage>
</organism>
<dbReference type="EMBL" id="BSNC01000009">
    <property type="protein sequence ID" value="GLP97650.1"/>
    <property type="molecule type" value="Genomic_DNA"/>
</dbReference>
<sequence length="293" mass="32086">MRTRSDDLAILIAVVDSGGFSAAAVSLGLQVAKVSRAVSRIEQQLGMPLLNRTTRQVQVTEEGRRFVEIARQSLAQIELAEGLLGEGQHKPMGRLRVDAASPFVLHQLVPLIDGFQSEFPDIQLELSSNEGYVDLLAQRCDIAIRVGALQDSTLYARKLGDSPLHIVASPDYLSCHSEPQTPEDLSKHRTIGFSDAPNLNQWPLIGAKPIVPSIGCTNGEVIRQLTLRGNGLACLSGFMVNQDMREGLLVPVLSEHRLANTQREQVNAVYYRASAASLRIQAFLDYIVPLLKL</sequence>
<dbReference type="PROSITE" id="PS50931">
    <property type="entry name" value="HTH_LYSR"/>
    <property type="match status" value="1"/>
</dbReference>
<evidence type="ECO:0000256" key="2">
    <source>
        <dbReference type="ARBA" id="ARBA00023015"/>
    </source>
</evidence>
<evidence type="ECO:0000256" key="4">
    <source>
        <dbReference type="ARBA" id="ARBA00023163"/>
    </source>
</evidence>
<evidence type="ECO:0000256" key="3">
    <source>
        <dbReference type="ARBA" id="ARBA00023125"/>
    </source>
</evidence>
<evidence type="ECO:0000256" key="1">
    <source>
        <dbReference type="ARBA" id="ARBA00009437"/>
    </source>
</evidence>
<protein>
    <submittedName>
        <fullName evidence="6">LysR family transcriptional regulator</fullName>
    </submittedName>
</protein>
<dbReference type="InterPro" id="IPR005119">
    <property type="entry name" value="LysR_subst-bd"/>
</dbReference>
<proteinExistence type="inferred from homology"/>
<evidence type="ECO:0000313" key="7">
    <source>
        <dbReference type="Proteomes" id="UP001161422"/>
    </source>
</evidence>
<feature type="domain" description="HTH lysR-type" evidence="5">
    <location>
        <begin position="1"/>
        <end position="60"/>
    </location>
</feature>
<dbReference type="SUPFAM" id="SSF53850">
    <property type="entry name" value="Periplasmic binding protein-like II"/>
    <property type="match status" value="1"/>
</dbReference>
<dbReference type="PANTHER" id="PTHR30537:SF20">
    <property type="entry name" value="TRANSCRIPTIONAL REGULATORY PROTEIN"/>
    <property type="match status" value="1"/>
</dbReference>
<dbReference type="InterPro" id="IPR036390">
    <property type="entry name" value="WH_DNA-bd_sf"/>
</dbReference>
<dbReference type="InterPro" id="IPR036388">
    <property type="entry name" value="WH-like_DNA-bd_sf"/>
</dbReference>
<comment type="caution">
    <text evidence="6">The sequence shown here is derived from an EMBL/GenBank/DDBJ whole genome shotgun (WGS) entry which is preliminary data.</text>
</comment>
<reference evidence="6" key="1">
    <citation type="journal article" date="2014" name="Int. J. Syst. Evol. Microbiol.">
        <title>Complete genome sequence of Corynebacterium casei LMG S-19264T (=DSM 44701T), isolated from a smear-ripened cheese.</title>
        <authorList>
            <consortium name="US DOE Joint Genome Institute (JGI-PGF)"/>
            <person name="Walter F."/>
            <person name="Albersmeier A."/>
            <person name="Kalinowski J."/>
            <person name="Ruckert C."/>
        </authorList>
    </citation>
    <scope>NUCLEOTIDE SEQUENCE</scope>
    <source>
        <strain evidence="6">NBRC 101628</strain>
    </source>
</reference>
<dbReference type="Pfam" id="PF03466">
    <property type="entry name" value="LysR_substrate"/>
    <property type="match status" value="1"/>
</dbReference>
<dbReference type="Proteomes" id="UP001161422">
    <property type="component" value="Unassembled WGS sequence"/>
</dbReference>
<evidence type="ECO:0000259" key="5">
    <source>
        <dbReference type="PROSITE" id="PS50931"/>
    </source>
</evidence>
<keyword evidence="3" id="KW-0238">DNA-binding</keyword>
<dbReference type="GO" id="GO:0003700">
    <property type="term" value="F:DNA-binding transcription factor activity"/>
    <property type="evidence" value="ECO:0007669"/>
    <property type="project" value="InterPro"/>
</dbReference>
<dbReference type="InterPro" id="IPR000847">
    <property type="entry name" value="LysR_HTH_N"/>
</dbReference>
<dbReference type="RefSeq" id="WP_095507049.1">
    <property type="nucleotide sequence ID" value="NZ_BSNC01000009.1"/>
</dbReference>
<keyword evidence="2" id="KW-0805">Transcription regulation</keyword>
<dbReference type="FunFam" id="1.10.10.10:FF:000001">
    <property type="entry name" value="LysR family transcriptional regulator"/>
    <property type="match status" value="1"/>
</dbReference>
<reference evidence="6" key="2">
    <citation type="submission" date="2023-01" db="EMBL/GenBank/DDBJ databases">
        <title>Draft genome sequence of Paraferrimonas sedimenticola strain NBRC 101628.</title>
        <authorList>
            <person name="Sun Q."/>
            <person name="Mori K."/>
        </authorList>
    </citation>
    <scope>NUCLEOTIDE SEQUENCE</scope>
    <source>
        <strain evidence="6">NBRC 101628</strain>
    </source>
</reference>
<dbReference type="Pfam" id="PF00126">
    <property type="entry name" value="HTH_1"/>
    <property type="match status" value="1"/>
</dbReference>
<dbReference type="InterPro" id="IPR058163">
    <property type="entry name" value="LysR-type_TF_proteobact-type"/>
</dbReference>
<gene>
    <name evidence="6" type="primary">yafC</name>
    <name evidence="6" type="ORF">GCM10007895_29570</name>
</gene>
<dbReference type="AlphaFoldDB" id="A0AA37RYD9"/>
<name>A0AA37RYD9_9GAMM</name>
<dbReference type="Gene3D" id="3.40.190.290">
    <property type="match status" value="1"/>
</dbReference>
<keyword evidence="7" id="KW-1185">Reference proteome</keyword>
<dbReference type="GO" id="GO:0006351">
    <property type="term" value="P:DNA-templated transcription"/>
    <property type="evidence" value="ECO:0007669"/>
    <property type="project" value="TreeGrafter"/>
</dbReference>
<dbReference type="GO" id="GO:0043565">
    <property type="term" value="F:sequence-specific DNA binding"/>
    <property type="evidence" value="ECO:0007669"/>
    <property type="project" value="TreeGrafter"/>
</dbReference>
<dbReference type="PANTHER" id="PTHR30537">
    <property type="entry name" value="HTH-TYPE TRANSCRIPTIONAL REGULATOR"/>
    <property type="match status" value="1"/>
</dbReference>